<evidence type="ECO:0000313" key="3">
    <source>
        <dbReference type="EMBL" id="AIA55312.1"/>
    </source>
</evidence>
<organism evidence="3 4">
    <name type="scientific">Acidithiobacillus caldus (strain ATCC 51756 / DSM 8584 / KU)</name>
    <dbReference type="NCBI Taxonomy" id="637389"/>
    <lineage>
        <taxon>Bacteria</taxon>
        <taxon>Pseudomonadati</taxon>
        <taxon>Pseudomonadota</taxon>
        <taxon>Acidithiobacillia</taxon>
        <taxon>Acidithiobacillales</taxon>
        <taxon>Acidithiobacillaceae</taxon>
        <taxon>Acidithiobacillus</taxon>
    </lineage>
</organism>
<dbReference type="PANTHER" id="PTHR30221:SF1">
    <property type="entry name" value="SMALL-CONDUCTANCE MECHANOSENSITIVE CHANNEL"/>
    <property type="match status" value="1"/>
</dbReference>
<dbReference type="SUPFAM" id="SSF82861">
    <property type="entry name" value="Mechanosensitive channel protein MscS (YggB), transmembrane region"/>
    <property type="match status" value="1"/>
</dbReference>
<dbReference type="RefSeq" id="WP_004872304.1">
    <property type="nucleotide sequence ID" value="NZ_CP005986.1"/>
</dbReference>
<keyword evidence="1" id="KW-0406">Ion transport</keyword>
<dbReference type="HOGENOM" id="CLU_716943_0_0_6"/>
<evidence type="ECO:0000256" key="1">
    <source>
        <dbReference type="RuleBase" id="RU369025"/>
    </source>
</evidence>
<feature type="transmembrane region" description="Helical" evidence="1">
    <location>
        <begin position="86"/>
        <end position="109"/>
    </location>
</feature>
<dbReference type="eggNOG" id="COG0668">
    <property type="taxonomic scope" value="Bacteria"/>
</dbReference>
<keyword evidence="1" id="KW-1133">Transmembrane helix</keyword>
<feature type="transmembrane region" description="Helical" evidence="1">
    <location>
        <begin position="54"/>
        <end position="74"/>
    </location>
</feature>
<dbReference type="SUPFAM" id="SSF50182">
    <property type="entry name" value="Sm-like ribonucleoproteins"/>
    <property type="match status" value="1"/>
</dbReference>
<reference evidence="3 4" key="1">
    <citation type="journal article" date="2009" name="J. Bacteriol.">
        <title>Draft genome sequence of the extremely acidophilic bacterium Acidithiobacillus caldus ATCC 51756 reveals metabolic versatility in the genus Acidithiobacillus.</title>
        <authorList>
            <person name="Valdes J."/>
            <person name="Quatrini R."/>
            <person name="Hallberg K."/>
            <person name="Dopson M."/>
            <person name="Valenzuela P.D."/>
            <person name="Holmes D.S."/>
        </authorList>
    </citation>
    <scope>NUCLEOTIDE SEQUENCE [LARGE SCALE GENOMIC DNA]</scope>
    <source>
        <strain evidence="4">ATCC 51756 / DSM 8584 / KU</strain>
    </source>
</reference>
<keyword evidence="1" id="KW-0813">Transport</keyword>
<comment type="function">
    <text evidence="1">Mechanosensitive channel that participates in the regulation of osmotic pressure changes within the cell, opening in response to stretch forces in the membrane lipid bilayer, without the need for other proteins. Contributes to normal resistance to hypoosmotic shock. Forms an ion channel of 1.0 nanosiemens conductance with a slight preference for anions.</text>
</comment>
<evidence type="ECO:0000313" key="4">
    <source>
        <dbReference type="Proteomes" id="UP000005522"/>
    </source>
</evidence>
<dbReference type="Pfam" id="PF00924">
    <property type="entry name" value="MS_channel_2nd"/>
    <property type="match status" value="1"/>
</dbReference>
<name>A0A059ZZI7_ACICK</name>
<keyword evidence="1" id="KW-0407">Ion channel</keyword>
<dbReference type="GO" id="GO:0008381">
    <property type="term" value="F:mechanosensitive monoatomic ion channel activity"/>
    <property type="evidence" value="ECO:0007669"/>
    <property type="project" value="InterPro"/>
</dbReference>
<dbReference type="InterPro" id="IPR045275">
    <property type="entry name" value="MscS_archaea/bacteria_type"/>
</dbReference>
<dbReference type="PANTHER" id="PTHR30221">
    <property type="entry name" value="SMALL-CONDUCTANCE MECHANOSENSITIVE CHANNEL"/>
    <property type="match status" value="1"/>
</dbReference>
<feature type="transmembrane region" description="Helical" evidence="1">
    <location>
        <begin position="115"/>
        <end position="135"/>
    </location>
</feature>
<keyword evidence="1" id="KW-0812">Transmembrane</keyword>
<comment type="subunit">
    <text evidence="1">Homoheptamer.</text>
</comment>
<dbReference type="KEGG" id="acz:Acaty_c1446"/>
<sequence length="385" mass="42376">MVQTPGQGRHLFTKVLWQMLLGLLLVIAAGFLINFSLKQYFPQYLSYAPLVREIVWSLIVLIIGLWIASHLVAYAERRFARTRKDLYGLTLLIRIAVYIVLLAVILSIFHISIAGILAGSAVGGVVLGFAIHTFASNLLTGIFATASGALNYGDVVYVNSWVWNVNTVGQIVEIKALFSKMLTQDGALISIPNSVLLGSSALVEYAHEDNSYIYPVETMVNADVPMELVITEAKKASLFQHCDIFIQSRNGFNNTLHLMLRFQNVTELNGRIDEANRIIDAAYWKAKNGVTLYGPSYFARVPDSYPVLLGLPIDVPSARILDTARKQGLKVNLVNKTNAMNTFLLQVGVDDGKDLAQSIEAANLALEQIYGQLKDETTTAAAQKP</sequence>
<dbReference type="AlphaFoldDB" id="A0A059ZZI7"/>
<gene>
    <name evidence="3" type="ORF">Acaty_c1446</name>
</gene>
<evidence type="ECO:0000259" key="2">
    <source>
        <dbReference type="Pfam" id="PF00924"/>
    </source>
</evidence>
<dbReference type="Proteomes" id="UP000005522">
    <property type="component" value="Chromosome"/>
</dbReference>
<dbReference type="InterPro" id="IPR010920">
    <property type="entry name" value="LSM_dom_sf"/>
</dbReference>
<keyword evidence="1" id="KW-1003">Cell membrane</keyword>
<keyword evidence="1" id="KW-0997">Cell inner membrane</keyword>
<comment type="similarity">
    <text evidence="1">Belongs to the MscS (TC 1.A.23) family.</text>
</comment>
<feature type="domain" description="Mechanosensitive ion channel MscS" evidence="2">
    <location>
        <begin position="135"/>
        <end position="197"/>
    </location>
</feature>
<dbReference type="InterPro" id="IPR011014">
    <property type="entry name" value="MscS_channel_TM-2"/>
</dbReference>
<comment type="subcellular location">
    <subcellularLocation>
        <location evidence="1">Cell inner membrane</location>
        <topology evidence="1">Multi-pass membrane protein</topology>
    </subcellularLocation>
</comment>
<dbReference type="EMBL" id="CP005986">
    <property type="protein sequence ID" value="AIA55312.1"/>
    <property type="molecule type" value="Genomic_DNA"/>
</dbReference>
<keyword evidence="1" id="KW-0472">Membrane</keyword>
<accession>A0A059ZZI7</accession>
<dbReference type="InterPro" id="IPR006685">
    <property type="entry name" value="MscS_channel_2nd"/>
</dbReference>
<protein>
    <recommendedName>
        <fullName evidence="1">Small-conductance mechanosensitive channel</fullName>
    </recommendedName>
</protein>
<proteinExistence type="inferred from homology"/>
<dbReference type="GO" id="GO:0005886">
    <property type="term" value="C:plasma membrane"/>
    <property type="evidence" value="ECO:0007669"/>
    <property type="project" value="UniProtKB-SubCell"/>
</dbReference>
<feature type="transmembrane region" description="Helical" evidence="1">
    <location>
        <begin position="15"/>
        <end position="34"/>
    </location>
</feature>
<dbReference type="Gene3D" id="1.10.287.1260">
    <property type="match status" value="1"/>
</dbReference>